<keyword evidence="2" id="KW-1185">Reference proteome</keyword>
<reference evidence="1" key="1">
    <citation type="submission" date="2025-08" db="UniProtKB">
        <authorList>
            <consortium name="Ensembl"/>
        </authorList>
    </citation>
    <scope>IDENTIFICATION</scope>
</reference>
<evidence type="ECO:0000313" key="2">
    <source>
        <dbReference type="Proteomes" id="UP000694415"/>
    </source>
</evidence>
<dbReference type="AlphaFoldDB" id="A0A8C6IEY3"/>
<dbReference type="Ensembl" id="ENSMSIT00000045050.1">
    <property type="protein sequence ID" value="ENSMSIP00000035759.1"/>
    <property type="gene ID" value="ENSMSIG00000029764.1"/>
</dbReference>
<name>A0A8C6IEY3_MUSSI</name>
<accession>A0A8C6IEY3</accession>
<dbReference type="Proteomes" id="UP000694415">
    <property type="component" value="Unplaced"/>
</dbReference>
<protein>
    <submittedName>
        <fullName evidence="1">Uncharacterized protein</fullName>
    </submittedName>
</protein>
<organism evidence="1 2">
    <name type="scientific">Mus spicilegus</name>
    <name type="common">Mound-building mouse</name>
    <dbReference type="NCBI Taxonomy" id="10103"/>
    <lineage>
        <taxon>Eukaryota</taxon>
        <taxon>Metazoa</taxon>
        <taxon>Chordata</taxon>
        <taxon>Craniata</taxon>
        <taxon>Vertebrata</taxon>
        <taxon>Euteleostomi</taxon>
        <taxon>Mammalia</taxon>
        <taxon>Eutheria</taxon>
        <taxon>Euarchontoglires</taxon>
        <taxon>Glires</taxon>
        <taxon>Rodentia</taxon>
        <taxon>Myomorpha</taxon>
        <taxon>Muroidea</taxon>
        <taxon>Muridae</taxon>
        <taxon>Murinae</taxon>
        <taxon>Mus</taxon>
        <taxon>Mus</taxon>
    </lineage>
</organism>
<proteinExistence type="predicted"/>
<reference evidence="1" key="2">
    <citation type="submission" date="2025-09" db="UniProtKB">
        <authorList>
            <consortium name="Ensembl"/>
        </authorList>
    </citation>
    <scope>IDENTIFICATION</scope>
</reference>
<sequence length="66" mass="7683">MEGFLLPSTIPTENTDTPQISRWSIHWKCTYIVCQRRTEGNLFFLILKSRQCVHCSNPTENPDISK</sequence>
<evidence type="ECO:0000313" key="1">
    <source>
        <dbReference type="Ensembl" id="ENSMSIP00000035759.1"/>
    </source>
</evidence>